<sequence length="208" mass="23931">MSCRDRQVALQEYLAGESAPGARREIETHLAACAACRRDLAAYRQLTRALERLPEPVLPPALHDQWMAVLEPQLRRWRVERESPLHRRLRRALTAALVSAFVVSFSVALWQWVDRLAGFATRSLTHDLALFWRYLQDLWQVVTLLEDVARTLQPTFVRLWELWQRRTGPPEIWGPLGASIYALLLALGAWLCWRALHERKQGGIGHAA</sequence>
<evidence type="ECO:0000313" key="3">
    <source>
        <dbReference type="EMBL" id="MBM3318189.1"/>
    </source>
</evidence>
<feature type="transmembrane region" description="Helical" evidence="1">
    <location>
        <begin position="92"/>
        <end position="113"/>
    </location>
</feature>
<dbReference type="Proteomes" id="UP000748308">
    <property type="component" value="Unassembled WGS sequence"/>
</dbReference>
<feature type="domain" description="Putative zinc-finger" evidence="2">
    <location>
        <begin position="3"/>
        <end position="37"/>
    </location>
</feature>
<keyword evidence="1" id="KW-1133">Transmembrane helix</keyword>
<proteinExistence type="predicted"/>
<organism evidence="3 4">
    <name type="scientific">Eiseniibacteriota bacterium</name>
    <dbReference type="NCBI Taxonomy" id="2212470"/>
    <lineage>
        <taxon>Bacteria</taxon>
        <taxon>Candidatus Eiseniibacteriota</taxon>
    </lineage>
</organism>
<feature type="transmembrane region" description="Helical" evidence="1">
    <location>
        <begin position="172"/>
        <end position="193"/>
    </location>
</feature>
<dbReference type="Pfam" id="PF13490">
    <property type="entry name" value="zf-HC2"/>
    <property type="match status" value="1"/>
</dbReference>
<reference evidence="3" key="1">
    <citation type="submission" date="2019-03" db="EMBL/GenBank/DDBJ databases">
        <title>Lake Tanganyika Metagenome-Assembled Genomes (MAGs).</title>
        <authorList>
            <person name="Tran P."/>
        </authorList>
    </citation>
    <scope>NUCLEOTIDE SEQUENCE</scope>
    <source>
        <strain evidence="3">M_DeepCast_400m_m2_100</strain>
    </source>
</reference>
<protein>
    <submittedName>
        <fullName evidence="3">Zf-HC2 domain-containing protein</fullName>
    </submittedName>
</protein>
<dbReference type="AlphaFoldDB" id="A0A937XCS1"/>
<gene>
    <name evidence="3" type="ORF">FJY75_10115</name>
</gene>
<accession>A0A937XCS1</accession>
<comment type="caution">
    <text evidence="3">The sequence shown here is derived from an EMBL/GenBank/DDBJ whole genome shotgun (WGS) entry which is preliminary data.</text>
</comment>
<keyword evidence="1" id="KW-0472">Membrane</keyword>
<evidence type="ECO:0000313" key="4">
    <source>
        <dbReference type="Proteomes" id="UP000748308"/>
    </source>
</evidence>
<name>A0A937XCS1_UNCEI</name>
<dbReference type="Gene3D" id="1.10.10.1320">
    <property type="entry name" value="Anti-sigma factor, zinc-finger domain"/>
    <property type="match status" value="1"/>
</dbReference>
<evidence type="ECO:0000259" key="2">
    <source>
        <dbReference type="Pfam" id="PF13490"/>
    </source>
</evidence>
<dbReference type="InterPro" id="IPR041916">
    <property type="entry name" value="Anti_sigma_zinc_sf"/>
</dbReference>
<dbReference type="EMBL" id="VGIY01000285">
    <property type="protein sequence ID" value="MBM3318189.1"/>
    <property type="molecule type" value="Genomic_DNA"/>
</dbReference>
<keyword evidence="1" id="KW-0812">Transmembrane</keyword>
<dbReference type="InterPro" id="IPR027383">
    <property type="entry name" value="Znf_put"/>
</dbReference>
<evidence type="ECO:0000256" key="1">
    <source>
        <dbReference type="SAM" id="Phobius"/>
    </source>
</evidence>